<accession>A0A8H3F3H7</accession>
<dbReference type="Gene3D" id="1.25.40.10">
    <property type="entry name" value="Tetratricopeptide repeat domain"/>
    <property type="match status" value="3"/>
</dbReference>
<dbReference type="CDD" id="cd00180">
    <property type="entry name" value="PKc"/>
    <property type="match status" value="1"/>
</dbReference>
<dbReference type="SUPFAM" id="SSF56112">
    <property type="entry name" value="Protein kinase-like (PK-like)"/>
    <property type="match status" value="1"/>
</dbReference>
<proteinExistence type="predicted"/>
<dbReference type="OrthoDB" id="626167at2759"/>
<dbReference type="InterPro" id="IPR011990">
    <property type="entry name" value="TPR-like_helical_dom_sf"/>
</dbReference>
<dbReference type="PANTHER" id="PTHR46082:SF6">
    <property type="entry name" value="AAA+ ATPASE DOMAIN-CONTAINING PROTEIN-RELATED"/>
    <property type="match status" value="1"/>
</dbReference>
<dbReference type="EMBL" id="CAJPDR010000100">
    <property type="protein sequence ID" value="CAF9917506.1"/>
    <property type="molecule type" value="Genomic_DNA"/>
</dbReference>
<dbReference type="Pfam" id="PF13374">
    <property type="entry name" value="TPR_10"/>
    <property type="match status" value="2"/>
</dbReference>
<dbReference type="Gene3D" id="1.10.510.10">
    <property type="entry name" value="Transferase(Phosphotransferase) domain 1"/>
    <property type="match status" value="1"/>
</dbReference>
<dbReference type="Proteomes" id="UP000664203">
    <property type="component" value="Unassembled WGS sequence"/>
</dbReference>
<dbReference type="AlphaFoldDB" id="A0A8H3F3H7"/>
<comment type="caution">
    <text evidence="3">The sequence shown here is derived from an EMBL/GenBank/DDBJ whole genome shotgun (WGS) entry which is preliminary data.</text>
</comment>
<dbReference type="InterPro" id="IPR000719">
    <property type="entry name" value="Prot_kinase_dom"/>
</dbReference>
<organism evidence="3 4">
    <name type="scientific">Alectoria fallacina</name>
    <dbReference type="NCBI Taxonomy" id="1903189"/>
    <lineage>
        <taxon>Eukaryota</taxon>
        <taxon>Fungi</taxon>
        <taxon>Dikarya</taxon>
        <taxon>Ascomycota</taxon>
        <taxon>Pezizomycotina</taxon>
        <taxon>Lecanoromycetes</taxon>
        <taxon>OSLEUM clade</taxon>
        <taxon>Lecanoromycetidae</taxon>
        <taxon>Lecanorales</taxon>
        <taxon>Lecanorineae</taxon>
        <taxon>Parmeliaceae</taxon>
        <taxon>Alectoria</taxon>
    </lineage>
</organism>
<dbReference type="SUPFAM" id="SSF48452">
    <property type="entry name" value="TPR-like"/>
    <property type="match status" value="4"/>
</dbReference>
<dbReference type="GO" id="GO:0004672">
    <property type="term" value="F:protein kinase activity"/>
    <property type="evidence" value="ECO:0007669"/>
    <property type="project" value="InterPro"/>
</dbReference>
<dbReference type="SMART" id="SM00220">
    <property type="entry name" value="S_TKc"/>
    <property type="match status" value="1"/>
</dbReference>
<dbReference type="InterPro" id="IPR053137">
    <property type="entry name" value="NLR-like"/>
</dbReference>
<dbReference type="PROSITE" id="PS50011">
    <property type="entry name" value="PROTEIN_KINASE_DOM"/>
    <property type="match status" value="1"/>
</dbReference>
<keyword evidence="4" id="KW-1185">Reference proteome</keyword>
<name>A0A8H3F3H7_9LECA</name>
<evidence type="ECO:0000313" key="3">
    <source>
        <dbReference type="EMBL" id="CAF9917506.1"/>
    </source>
</evidence>
<dbReference type="PROSITE" id="PS00108">
    <property type="entry name" value="PROTEIN_KINASE_ST"/>
    <property type="match status" value="1"/>
</dbReference>
<gene>
    <name evidence="3" type="ORF">ALECFALPRED_000247</name>
</gene>
<dbReference type="Pfam" id="PF00069">
    <property type="entry name" value="Pkinase"/>
    <property type="match status" value="1"/>
</dbReference>
<evidence type="ECO:0000256" key="1">
    <source>
        <dbReference type="SAM" id="Phobius"/>
    </source>
</evidence>
<evidence type="ECO:0000313" key="4">
    <source>
        <dbReference type="Proteomes" id="UP000664203"/>
    </source>
</evidence>
<dbReference type="GO" id="GO:0005524">
    <property type="term" value="F:ATP binding"/>
    <property type="evidence" value="ECO:0007669"/>
    <property type="project" value="InterPro"/>
</dbReference>
<keyword evidence="1" id="KW-0472">Membrane</keyword>
<keyword evidence="1" id="KW-0812">Transmembrane</keyword>
<dbReference type="InterPro" id="IPR011009">
    <property type="entry name" value="Kinase-like_dom_sf"/>
</dbReference>
<reference evidence="3" key="1">
    <citation type="submission" date="2021-03" db="EMBL/GenBank/DDBJ databases">
        <authorList>
            <person name="Tagirdzhanova G."/>
        </authorList>
    </citation>
    <scope>NUCLEOTIDE SEQUENCE</scope>
</reference>
<evidence type="ECO:0000259" key="2">
    <source>
        <dbReference type="PROSITE" id="PS50011"/>
    </source>
</evidence>
<dbReference type="Pfam" id="PF13424">
    <property type="entry name" value="TPR_12"/>
    <property type="match status" value="2"/>
</dbReference>
<feature type="transmembrane region" description="Helical" evidence="1">
    <location>
        <begin position="1088"/>
        <end position="1108"/>
    </location>
</feature>
<dbReference type="InterPro" id="IPR008271">
    <property type="entry name" value="Ser/Thr_kinase_AS"/>
</dbReference>
<feature type="domain" description="Protein kinase" evidence="2">
    <location>
        <begin position="63"/>
        <end position="389"/>
    </location>
</feature>
<sequence length="1118" mass="126888">MSESEYTSKEVAYGLPSTRSDGWRDSHHRSRTELPAMNSHNNLISLLAVAQYYDIDFVSLTWQQGRGQLAAGGTSEIWQSNYSKRTDFVFKRMRFADTYRPDSKDQEKGFNALVSEISILSHPLIRHHQNIVKLEGLCWEIPQQGHTVWPVLILEKAQLGNLESFMSSEQGRSTTMDERLELCTDVASAIIALHSNCKPKFFGCDQAGKKFAHRIDMSHGDIKPENVLLFKNGVGELHAKLADFGYAGWAFNSKKDLLIKPPISRPWNPPEYHHRGFTLLGARKLDVYSFGMLCLWVLFFDRPSGSYSVPTAIRDTQSWPFHDLQFLDHMKHENTLGKFASNLVGSVGSLPANQSGNLEKFFLSALARDPADRNMSFEDLAPLLGHSWQPGPSTMDTDQMELDYSSIKFEANGGISENNRLNAAFQIAFCFKTGFGTPSNDELSQIWLKRAQRCAQDLDLEVKLAKGTMSRGNYRNGEFQSLAYSGLFSEGKSIIRPEDDELTIIAADCKREIRDMELAFGKDNCCVLELKLNHASILGAAGKYKEAESLQVGLLQDLRYEPGSLQLSVLAASTSAWRTLEVGRWRNHEGPRKPPLQLETSELKEPAVLINIIESLNERIPETAHLLFSLGLNYVRQGRWREAKWIFLRLTQTRMERLGESHPTTLGLATRLASTYSYLGQLSEAERIYLHVSDIYTWVLGENHSNTLSTKSSLAGVYADQGRLDEAEILISQVLEAQREVLGKEDFRTYESVEILASIHLEQGRYNASAALRRQVLSFYEGSLGPDHRNTLFALNQLSVGLAKQERWPEVKKITMRVLKRQKEILGPEHPQTLTSIDNLASVHARQGLLREAEAGFLHVIKCQNKIYNENSPHAQGTIQNLATLYGMQGRLKEQETLLMKLIETRKDCLGEEHPSSLISTERLAWNQLCQSRPREAEQLYLRATFFGRRVRGEKHPDQLLSESSLAETYLEQLRFKEAEEIILHVLEHTDAVLGEDHPETMVARVRLARILNGQRRWRESDSIFLKAVEQRKKVMGDENEMTLKVIRFYALSLWSQGRWREAIAGVFQSSRGICTARAFARRRRWGLTQGLSLSLFVAVSAIVYRWSNSFPSWALML</sequence>
<keyword evidence="1" id="KW-1133">Transmembrane helix</keyword>
<protein>
    <recommendedName>
        <fullName evidence="2">Protein kinase domain-containing protein</fullName>
    </recommendedName>
</protein>
<dbReference type="PANTHER" id="PTHR46082">
    <property type="entry name" value="ATP/GTP-BINDING PROTEIN-RELATED"/>
    <property type="match status" value="1"/>
</dbReference>